<dbReference type="SUPFAM" id="SSF53613">
    <property type="entry name" value="Ribokinase-like"/>
    <property type="match status" value="1"/>
</dbReference>
<keyword evidence="9" id="KW-1185">Reference proteome</keyword>
<dbReference type="RefSeq" id="WP_113960031.1">
    <property type="nucleotide sequence ID" value="NZ_QNRR01000007.1"/>
</dbReference>
<keyword evidence="4" id="KW-0547">Nucleotide-binding</keyword>
<dbReference type="Proteomes" id="UP000253426">
    <property type="component" value="Unassembled WGS sequence"/>
</dbReference>
<evidence type="ECO:0000256" key="2">
    <source>
        <dbReference type="ARBA" id="ARBA00012135"/>
    </source>
</evidence>
<dbReference type="GO" id="GO:0008972">
    <property type="term" value="F:phosphomethylpyrimidine kinase activity"/>
    <property type="evidence" value="ECO:0007669"/>
    <property type="project" value="InterPro"/>
</dbReference>
<keyword evidence="3" id="KW-0808">Transferase</keyword>
<keyword evidence="6" id="KW-0067">ATP-binding</keyword>
<reference evidence="8 9" key="1">
    <citation type="submission" date="2018-06" db="EMBL/GenBank/DDBJ databases">
        <title>Genomic Encyclopedia of Type Strains, Phase IV (KMG-IV): sequencing the most valuable type-strain genomes for metagenomic binning, comparative biology and taxonomic classification.</title>
        <authorList>
            <person name="Goeker M."/>
        </authorList>
    </citation>
    <scope>NUCLEOTIDE SEQUENCE [LARGE SCALE GENOMIC DNA]</scope>
    <source>
        <strain evidence="8 9">DSM 25532</strain>
    </source>
</reference>
<dbReference type="EMBL" id="QNRR01000007">
    <property type="protein sequence ID" value="RBP41401.1"/>
    <property type="molecule type" value="Genomic_DNA"/>
</dbReference>
<sequence length="269" mass="28066">MRVAASPPVILTIAGSDCSGGAGIQADLKTITALGGYGMTAVTGVVAETPLVVSRIQLIDAEVVHEQVKLLLDAYPMAAAKTGMLGGKEQIEAVVSAWESSERSAKQVPLVVDPVMVATSGGRLLDEDAEEALVTRLFPHAALITPNLDEAAVLVGEKITTRESMEHHALALSARHGCAVLLKGGHLSGDSVPDVLVSDGELHWLEGRRIEGVHTHGTGCTYSAAIAAGLGNGLSMLDAVRQGKEFVTNAIATHLRWGEMEALNQTQGK</sequence>
<evidence type="ECO:0000256" key="4">
    <source>
        <dbReference type="ARBA" id="ARBA00022741"/>
    </source>
</evidence>
<evidence type="ECO:0000256" key="1">
    <source>
        <dbReference type="ARBA" id="ARBA00004948"/>
    </source>
</evidence>
<dbReference type="NCBIfam" id="TIGR00097">
    <property type="entry name" value="HMP-P_kinase"/>
    <property type="match status" value="1"/>
</dbReference>
<name>A0A366HGS8_9BACT</name>
<dbReference type="EC" id="2.7.1.49" evidence="2"/>
<evidence type="ECO:0000313" key="9">
    <source>
        <dbReference type="Proteomes" id="UP000253426"/>
    </source>
</evidence>
<evidence type="ECO:0000256" key="3">
    <source>
        <dbReference type="ARBA" id="ARBA00022679"/>
    </source>
</evidence>
<dbReference type="GO" id="GO:0005524">
    <property type="term" value="F:ATP binding"/>
    <property type="evidence" value="ECO:0007669"/>
    <property type="project" value="UniProtKB-KW"/>
</dbReference>
<dbReference type="Gene3D" id="3.40.1190.20">
    <property type="match status" value="1"/>
</dbReference>
<dbReference type="FunFam" id="3.40.1190.20:FF:000003">
    <property type="entry name" value="Phosphomethylpyrimidine kinase ThiD"/>
    <property type="match status" value="1"/>
</dbReference>
<evidence type="ECO:0000256" key="5">
    <source>
        <dbReference type="ARBA" id="ARBA00022777"/>
    </source>
</evidence>
<dbReference type="InterPro" id="IPR013749">
    <property type="entry name" value="PM/HMP-P_kinase-1"/>
</dbReference>
<feature type="domain" description="Pyridoxamine kinase/Phosphomethylpyrimidine kinase" evidence="7">
    <location>
        <begin position="17"/>
        <end position="259"/>
    </location>
</feature>
<protein>
    <recommendedName>
        <fullName evidence="2">hydroxymethylpyrimidine kinase</fullName>
        <ecNumber evidence="2">2.7.1.49</ecNumber>
    </recommendedName>
</protein>
<dbReference type="InterPro" id="IPR004399">
    <property type="entry name" value="HMP/HMP-P_kinase_dom"/>
</dbReference>
<dbReference type="InterPro" id="IPR029056">
    <property type="entry name" value="Ribokinase-like"/>
</dbReference>
<keyword evidence="5 8" id="KW-0418">Kinase</keyword>
<dbReference type="GO" id="GO:0009228">
    <property type="term" value="P:thiamine biosynthetic process"/>
    <property type="evidence" value="ECO:0007669"/>
    <property type="project" value="InterPro"/>
</dbReference>
<evidence type="ECO:0000259" key="7">
    <source>
        <dbReference type="Pfam" id="PF08543"/>
    </source>
</evidence>
<dbReference type="CDD" id="cd01169">
    <property type="entry name" value="HMPP_kinase"/>
    <property type="match status" value="1"/>
</dbReference>
<comment type="caution">
    <text evidence="8">The sequence shown here is derived from an EMBL/GenBank/DDBJ whole genome shotgun (WGS) entry which is preliminary data.</text>
</comment>
<dbReference type="PANTHER" id="PTHR20858:SF17">
    <property type="entry name" value="HYDROXYMETHYLPYRIMIDINE_PHOSPHOMETHYLPYRIMIDINE KINASE THI20-RELATED"/>
    <property type="match status" value="1"/>
</dbReference>
<accession>A0A366HGS8</accession>
<comment type="pathway">
    <text evidence="1">Cofactor biosynthesis; thiamine diphosphate biosynthesis.</text>
</comment>
<gene>
    <name evidence="8" type="ORF">DES53_107233</name>
</gene>
<evidence type="ECO:0000313" key="8">
    <source>
        <dbReference type="EMBL" id="RBP41401.1"/>
    </source>
</evidence>
<evidence type="ECO:0000256" key="6">
    <source>
        <dbReference type="ARBA" id="ARBA00022840"/>
    </source>
</evidence>
<organism evidence="8 9">
    <name type="scientific">Roseimicrobium gellanilyticum</name>
    <dbReference type="NCBI Taxonomy" id="748857"/>
    <lineage>
        <taxon>Bacteria</taxon>
        <taxon>Pseudomonadati</taxon>
        <taxon>Verrucomicrobiota</taxon>
        <taxon>Verrucomicrobiia</taxon>
        <taxon>Verrucomicrobiales</taxon>
        <taxon>Verrucomicrobiaceae</taxon>
        <taxon>Roseimicrobium</taxon>
    </lineage>
</organism>
<dbReference type="Pfam" id="PF08543">
    <property type="entry name" value="Phos_pyr_kin"/>
    <property type="match status" value="1"/>
</dbReference>
<dbReference type="GO" id="GO:0008902">
    <property type="term" value="F:hydroxymethylpyrimidine kinase activity"/>
    <property type="evidence" value="ECO:0007669"/>
    <property type="project" value="UniProtKB-EC"/>
</dbReference>
<dbReference type="GO" id="GO:0005829">
    <property type="term" value="C:cytosol"/>
    <property type="evidence" value="ECO:0007669"/>
    <property type="project" value="TreeGrafter"/>
</dbReference>
<dbReference type="PANTHER" id="PTHR20858">
    <property type="entry name" value="PHOSPHOMETHYLPYRIMIDINE KINASE"/>
    <property type="match status" value="1"/>
</dbReference>
<dbReference type="OrthoDB" id="9810880at2"/>
<proteinExistence type="predicted"/>
<dbReference type="AlphaFoldDB" id="A0A366HGS8"/>